<feature type="transmembrane region" description="Helical" evidence="8">
    <location>
        <begin position="131"/>
        <end position="153"/>
    </location>
</feature>
<evidence type="ECO:0000256" key="1">
    <source>
        <dbReference type="ARBA" id="ARBA00004141"/>
    </source>
</evidence>
<keyword evidence="6" id="KW-0675">Receptor</keyword>
<dbReference type="InterPro" id="IPR000276">
    <property type="entry name" value="GPCR_Rhodpsn"/>
</dbReference>
<dbReference type="PROSITE" id="PS50262">
    <property type="entry name" value="G_PROTEIN_RECEP_F1_2"/>
    <property type="match status" value="1"/>
</dbReference>
<keyword evidence="2 8" id="KW-0812">Transmembrane</keyword>
<keyword evidence="3 8" id="KW-1133">Transmembrane helix</keyword>
<evidence type="ECO:0000256" key="7">
    <source>
        <dbReference type="ARBA" id="ARBA00023224"/>
    </source>
</evidence>
<dbReference type="InterPro" id="IPR017452">
    <property type="entry name" value="GPCR_Rhodpsn_7TM"/>
</dbReference>
<comment type="subcellular location">
    <subcellularLocation>
        <location evidence="1">Membrane</location>
        <topology evidence="1">Multi-pass membrane protein</topology>
    </subcellularLocation>
</comment>
<gene>
    <name evidence="10" type="ORF">ATANTOWER_017370</name>
</gene>
<evidence type="ECO:0000256" key="5">
    <source>
        <dbReference type="ARBA" id="ARBA00023136"/>
    </source>
</evidence>
<protein>
    <recommendedName>
        <fullName evidence="9">G-protein coupled receptors family 1 profile domain-containing protein</fullName>
    </recommendedName>
</protein>
<keyword evidence="4" id="KW-0297">G-protein coupled receptor</keyword>
<feature type="non-terminal residue" evidence="10">
    <location>
        <position position="1"/>
    </location>
</feature>
<dbReference type="Pfam" id="PF00001">
    <property type="entry name" value="7tm_1"/>
    <property type="match status" value="1"/>
</dbReference>
<evidence type="ECO:0000259" key="9">
    <source>
        <dbReference type="PROSITE" id="PS50262"/>
    </source>
</evidence>
<evidence type="ECO:0000313" key="11">
    <source>
        <dbReference type="Proteomes" id="UP001345963"/>
    </source>
</evidence>
<dbReference type="PRINTS" id="PR00237">
    <property type="entry name" value="GPCRRHODOPSN"/>
</dbReference>
<feature type="transmembrane region" description="Helical" evidence="8">
    <location>
        <begin position="165"/>
        <end position="185"/>
    </location>
</feature>
<evidence type="ECO:0000256" key="3">
    <source>
        <dbReference type="ARBA" id="ARBA00022989"/>
    </source>
</evidence>
<sequence length="204" mass="23038">LVRADKQVSHGELDGAVGTGLLWNKDQHANRSVGAALFNIEINRDSPRERVRVGSGFSSDNSWVKDYRHFFKTMAAASTNSRQGSSKITPEVLQEMLQFYNLSRREFINTYNIQPLVYIPELPYSAKTTFVIMYVVIFVLALAGNSLVIYIVLKKRAIQTATDIFICSLAVSDLLITFFCIPFTLLQNISSEWFGGENKDHQFS</sequence>
<keyword evidence="11" id="KW-1185">Reference proteome</keyword>
<keyword evidence="5 8" id="KW-0472">Membrane</keyword>
<dbReference type="EMBL" id="JAHUTI010088871">
    <property type="protein sequence ID" value="MED6260408.1"/>
    <property type="molecule type" value="Genomic_DNA"/>
</dbReference>
<dbReference type="Proteomes" id="UP001345963">
    <property type="component" value="Unassembled WGS sequence"/>
</dbReference>
<evidence type="ECO:0000256" key="2">
    <source>
        <dbReference type="ARBA" id="ARBA00022692"/>
    </source>
</evidence>
<evidence type="ECO:0000256" key="6">
    <source>
        <dbReference type="ARBA" id="ARBA00023170"/>
    </source>
</evidence>
<evidence type="ECO:0000256" key="8">
    <source>
        <dbReference type="SAM" id="Phobius"/>
    </source>
</evidence>
<evidence type="ECO:0000313" key="10">
    <source>
        <dbReference type="EMBL" id="MED6260408.1"/>
    </source>
</evidence>
<organism evidence="10 11">
    <name type="scientific">Ataeniobius toweri</name>
    <dbReference type="NCBI Taxonomy" id="208326"/>
    <lineage>
        <taxon>Eukaryota</taxon>
        <taxon>Metazoa</taxon>
        <taxon>Chordata</taxon>
        <taxon>Craniata</taxon>
        <taxon>Vertebrata</taxon>
        <taxon>Euteleostomi</taxon>
        <taxon>Actinopterygii</taxon>
        <taxon>Neopterygii</taxon>
        <taxon>Teleostei</taxon>
        <taxon>Neoteleostei</taxon>
        <taxon>Acanthomorphata</taxon>
        <taxon>Ovalentaria</taxon>
        <taxon>Atherinomorphae</taxon>
        <taxon>Cyprinodontiformes</taxon>
        <taxon>Goodeidae</taxon>
        <taxon>Ataeniobius</taxon>
    </lineage>
</organism>
<dbReference type="SUPFAM" id="SSF81321">
    <property type="entry name" value="Family A G protein-coupled receptor-like"/>
    <property type="match status" value="1"/>
</dbReference>
<dbReference type="PANTHER" id="PTHR24235:SF29">
    <property type="entry name" value="GH23382P"/>
    <property type="match status" value="1"/>
</dbReference>
<keyword evidence="7" id="KW-0807">Transducer</keyword>
<evidence type="ECO:0000256" key="4">
    <source>
        <dbReference type="ARBA" id="ARBA00023040"/>
    </source>
</evidence>
<comment type="caution">
    <text evidence="10">The sequence shown here is derived from an EMBL/GenBank/DDBJ whole genome shotgun (WGS) entry which is preliminary data.</text>
</comment>
<dbReference type="Gene3D" id="1.20.1070.10">
    <property type="entry name" value="Rhodopsin 7-helix transmembrane proteins"/>
    <property type="match status" value="1"/>
</dbReference>
<name>A0ABU7CCB2_9TELE</name>
<accession>A0ABU7CCB2</accession>
<dbReference type="PANTHER" id="PTHR24235">
    <property type="entry name" value="NEUROPEPTIDE Y RECEPTOR"/>
    <property type="match status" value="1"/>
</dbReference>
<proteinExistence type="predicted"/>
<reference evidence="10 11" key="1">
    <citation type="submission" date="2021-07" db="EMBL/GenBank/DDBJ databases">
        <authorList>
            <person name="Palmer J.M."/>
        </authorList>
    </citation>
    <scope>NUCLEOTIDE SEQUENCE [LARGE SCALE GENOMIC DNA]</scope>
    <source>
        <strain evidence="10 11">AT_MEX2019</strain>
        <tissue evidence="10">Muscle</tissue>
    </source>
</reference>
<feature type="domain" description="G-protein coupled receptors family 1 profile" evidence="9">
    <location>
        <begin position="144"/>
        <end position="204"/>
    </location>
</feature>